<feature type="transmembrane region" description="Helical" evidence="1">
    <location>
        <begin position="104"/>
        <end position="124"/>
    </location>
</feature>
<gene>
    <name evidence="2" type="ORF">A2853_03000</name>
</gene>
<feature type="transmembrane region" description="Helical" evidence="1">
    <location>
        <begin position="70"/>
        <end position="88"/>
    </location>
</feature>
<keyword evidence="1" id="KW-1133">Transmembrane helix</keyword>
<proteinExistence type="predicted"/>
<organism evidence="2 3">
    <name type="scientific">Candidatus Kaiserbacteria bacterium RIFCSPHIGHO2_01_FULL_55_17</name>
    <dbReference type="NCBI Taxonomy" id="1798484"/>
    <lineage>
        <taxon>Bacteria</taxon>
        <taxon>Candidatus Kaiseribacteriota</taxon>
    </lineage>
</organism>
<name>A0A1F6D923_9BACT</name>
<evidence type="ECO:0000313" key="2">
    <source>
        <dbReference type="EMBL" id="OGG57875.1"/>
    </source>
</evidence>
<keyword evidence="1" id="KW-0812">Transmembrane</keyword>
<comment type="caution">
    <text evidence="2">The sequence shown here is derived from an EMBL/GenBank/DDBJ whole genome shotgun (WGS) entry which is preliminary data.</text>
</comment>
<dbReference type="Proteomes" id="UP000177958">
    <property type="component" value="Unassembled WGS sequence"/>
</dbReference>
<protein>
    <submittedName>
        <fullName evidence="2">Uncharacterized protein</fullName>
    </submittedName>
</protein>
<evidence type="ECO:0000313" key="3">
    <source>
        <dbReference type="Proteomes" id="UP000177958"/>
    </source>
</evidence>
<accession>A0A1F6D923</accession>
<dbReference type="AlphaFoldDB" id="A0A1F6D923"/>
<reference evidence="2 3" key="1">
    <citation type="journal article" date="2016" name="Nat. Commun.">
        <title>Thousands of microbial genomes shed light on interconnected biogeochemical processes in an aquifer system.</title>
        <authorList>
            <person name="Anantharaman K."/>
            <person name="Brown C.T."/>
            <person name="Hug L.A."/>
            <person name="Sharon I."/>
            <person name="Castelle C.J."/>
            <person name="Probst A.J."/>
            <person name="Thomas B.C."/>
            <person name="Singh A."/>
            <person name="Wilkins M.J."/>
            <person name="Karaoz U."/>
            <person name="Brodie E.L."/>
            <person name="Williams K.H."/>
            <person name="Hubbard S.S."/>
            <person name="Banfield J.F."/>
        </authorList>
    </citation>
    <scope>NUCLEOTIDE SEQUENCE [LARGE SCALE GENOMIC DNA]</scope>
</reference>
<evidence type="ECO:0000256" key="1">
    <source>
        <dbReference type="SAM" id="Phobius"/>
    </source>
</evidence>
<dbReference type="EMBL" id="MFKX01000008">
    <property type="protein sequence ID" value="OGG57875.1"/>
    <property type="molecule type" value="Genomic_DNA"/>
</dbReference>
<keyword evidence="1" id="KW-0472">Membrane</keyword>
<sequence>MSKKSIIISLLALSLIGSGLGFFLLKVYDCGASVFCYNLGTKAFALYYGMPALAFVFLILLLLPQAFSTWKKFAIWFVPLAAILFAVYPEPGSGDLFSPYPEQVFQWVSALYIIASLVIIAPHWRHDTQGGK</sequence>
<feature type="transmembrane region" description="Helical" evidence="1">
    <location>
        <begin position="45"/>
        <end position="63"/>
    </location>
</feature>